<gene>
    <name evidence="3" type="ORF">JKL49_15000</name>
</gene>
<proteinExistence type="predicted"/>
<sequence length="67" mass="6985">MVSKSLRPALLAGLGLAALLLSGCQAKVSRPPCPAGEVCLAYGSNNEAGSWTRRPPTWWMSSPSSPT</sequence>
<evidence type="ECO:0000313" key="3">
    <source>
        <dbReference type="EMBL" id="QQZ48739.1"/>
    </source>
</evidence>
<name>A0A974S780_9CAUL</name>
<dbReference type="EMBL" id="CP068570">
    <property type="protein sequence ID" value="QQZ48739.1"/>
    <property type="molecule type" value="Genomic_DNA"/>
</dbReference>
<evidence type="ECO:0000256" key="2">
    <source>
        <dbReference type="SAM" id="SignalP"/>
    </source>
</evidence>
<reference evidence="3" key="1">
    <citation type="submission" date="2021-01" db="EMBL/GenBank/DDBJ databases">
        <title>Genome sequence of Phenylobacterium sp. 20VBR1 isolated from a valley glaceir, Ny-Alesund, Svalbard.</title>
        <authorList>
            <person name="Thomas F.A."/>
            <person name="Krishnan K.P."/>
            <person name="Sinha R.K."/>
        </authorList>
    </citation>
    <scope>NUCLEOTIDE SEQUENCE</scope>
    <source>
        <strain evidence="3">20VBR1</strain>
    </source>
</reference>
<dbReference type="AlphaFoldDB" id="A0A974S780"/>
<organism evidence="3">
    <name type="scientific">Phenylobacterium glaciei</name>
    <dbReference type="NCBI Taxonomy" id="2803784"/>
    <lineage>
        <taxon>Bacteria</taxon>
        <taxon>Pseudomonadati</taxon>
        <taxon>Pseudomonadota</taxon>
        <taxon>Alphaproteobacteria</taxon>
        <taxon>Caulobacterales</taxon>
        <taxon>Caulobacteraceae</taxon>
        <taxon>Phenylobacterium</taxon>
    </lineage>
</organism>
<evidence type="ECO:0000256" key="1">
    <source>
        <dbReference type="SAM" id="MobiDB-lite"/>
    </source>
</evidence>
<protein>
    <submittedName>
        <fullName evidence="3">Uncharacterized protein</fullName>
    </submittedName>
</protein>
<accession>A0A974S780</accession>
<feature type="compositionally biased region" description="Low complexity" evidence="1">
    <location>
        <begin position="55"/>
        <end position="67"/>
    </location>
</feature>
<feature type="signal peptide" evidence="2">
    <location>
        <begin position="1"/>
        <end position="26"/>
    </location>
</feature>
<feature type="chain" id="PRO_5037432523" evidence="2">
    <location>
        <begin position="27"/>
        <end position="67"/>
    </location>
</feature>
<feature type="region of interest" description="Disordered" evidence="1">
    <location>
        <begin position="48"/>
        <end position="67"/>
    </location>
</feature>
<dbReference type="PROSITE" id="PS51257">
    <property type="entry name" value="PROKAR_LIPOPROTEIN"/>
    <property type="match status" value="1"/>
</dbReference>
<keyword evidence="2" id="KW-0732">Signal</keyword>